<dbReference type="PANTHER" id="PTHR34071">
    <property type="entry name" value="5-NITROIMIDAZOLE ANTIBIOTICS RESISTANCE PROTEIN, NIMA-FAMILY-RELATED PROTEIN-RELATED"/>
    <property type="match status" value="1"/>
</dbReference>
<sequence length="156" mass="17745">MRRKDREVTDPERIDAIIRACHCCRLGFYDNGEVYIVPLDFGYDEKEGKRTFYFHGAKEGRKMDCILRSPRAGFELDTGYELIEAEVACRNSARYRSVVGTGRVSVIEAPEEKRAALQAVMLHSTGKDGWDFPDAMLNTVCVFQLEVETLSCKEHA</sequence>
<dbReference type="AlphaFoldDB" id="A0A498CTL5"/>
<dbReference type="Gene3D" id="2.30.110.10">
    <property type="entry name" value="Electron Transport, Fmn-binding Protein, Chain A"/>
    <property type="match status" value="1"/>
</dbReference>
<protein>
    <submittedName>
        <fullName evidence="1">Pyridoxamine 5'-phosphate oxidase family protein</fullName>
    </submittedName>
</protein>
<dbReference type="InterPro" id="IPR012349">
    <property type="entry name" value="Split_barrel_FMN-bd"/>
</dbReference>
<dbReference type="InterPro" id="IPR024747">
    <property type="entry name" value="Pyridox_Oxase-rel"/>
</dbReference>
<evidence type="ECO:0000313" key="2">
    <source>
        <dbReference type="Proteomes" id="UP000276301"/>
    </source>
</evidence>
<reference evidence="1 2" key="1">
    <citation type="submission" date="2018-10" db="EMBL/GenBank/DDBJ databases">
        <title>Anaerotruncus faecis sp. nov., isolated from human feces.</title>
        <authorList>
            <person name="Wang Y.-J."/>
        </authorList>
    </citation>
    <scope>NUCLEOTIDE SEQUENCE [LARGE SCALE GENOMIC DNA]</scope>
    <source>
        <strain evidence="1 2">22A2-44</strain>
    </source>
</reference>
<dbReference type="PANTHER" id="PTHR34071:SF2">
    <property type="entry name" value="FLAVIN-NUCLEOTIDE-BINDING PROTEIN"/>
    <property type="match status" value="1"/>
</dbReference>
<comment type="caution">
    <text evidence="1">The sequence shown here is derived from an EMBL/GenBank/DDBJ whole genome shotgun (WGS) entry which is preliminary data.</text>
</comment>
<proteinExistence type="predicted"/>
<dbReference type="Pfam" id="PF12900">
    <property type="entry name" value="Pyridox_ox_2"/>
    <property type="match status" value="1"/>
</dbReference>
<dbReference type="EMBL" id="RCHT01000001">
    <property type="protein sequence ID" value="RLL14492.1"/>
    <property type="molecule type" value="Genomic_DNA"/>
</dbReference>
<dbReference type="Proteomes" id="UP000276301">
    <property type="component" value="Unassembled WGS sequence"/>
</dbReference>
<keyword evidence="2" id="KW-1185">Reference proteome</keyword>
<name>A0A498CTL5_9FIRM</name>
<organism evidence="1 2">
    <name type="scientific">Anaerotruncus massiliensis</name>
    <name type="common">ex Liu et al. 2021</name>
    <dbReference type="NCBI Taxonomy" id="2321404"/>
    <lineage>
        <taxon>Bacteria</taxon>
        <taxon>Bacillati</taxon>
        <taxon>Bacillota</taxon>
        <taxon>Clostridia</taxon>
        <taxon>Eubacteriales</taxon>
        <taxon>Oscillospiraceae</taxon>
        <taxon>Anaerotruncus</taxon>
    </lineage>
</organism>
<gene>
    <name evidence="1" type="ORF">D4A47_00470</name>
</gene>
<dbReference type="SUPFAM" id="SSF50475">
    <property type="entry name" value="FMN-binding split barrel"/>
    <property type="match status" value="1"/>
</dbReference>
<evidence type="ECO:0000313" key="1">
    <source>
        <dbReference type="EMBL" id="RLL14492.1"/>
    </source>
</evidence>
<accession>A0A498CTL5</accession>